<accession>A0AAW1WDQ7</accession>
<sequence>MARSDGAARVRRWLEKAAGQNEWLAVGLMRVRRRGIPGRGTGVGALIEAMHWNWLKLALLAGGDVGIEGGRE</sequence>
<protein>
    <submittedName>
        <fullName evidence="1">Uncharacterized protein</fullName>
    </submittedName>
</protein>
<proteinExistence type="predicted"/>
<dbReference type="Proteomes" id="UP001457282">
    <property type="component" value="Unassembled WGS sequence"/>
</dbReference>
<gene>
    <name evidence="1" type="ORF">M0R45_031321</name>
</gene>
<evidence type="ECO:0000313" key="1">
    <source>
        <dbReference type="EMBL" id="KAK9922882.1"/>
    </source>
</evidence>
<dbReference type="AlphaFoldDB" id="A0AAW1WDQ7"/>
<name>A0AAW1WDQ7_RUBAR</name>
<dbReference type="EMBL" id="JBEDUW010000006">
    <property type="protein sequence ID" value="KAK9922882.1"/>
    <property type="molecule type" value="Genomic_DNA"/>
</dbReference>
<organism evidence="1 2">
    <name type="scientific">Rubus argutus</name>
    <name type="common">Southern blackberry</name>
    <dbReference type="NCBI Taxonomy" id="59490"/>
    <lineage>
        <taxon>Eukaryota</taxon>
        <taxon>Viridiplantae</taxon>
        <taxon>Streptophyta</taxon>
        <taxon>Embryophyta</taxon>
        <taxon>Tracheophyta</taxon>
        <taxon>Spermatophyta</taxon>
        <taxon>Magnoliopsida</taxon>
        <taxon>eudicotyledons</taxon>
        <taxon>Gunneridae</taxon>
        <taxon>Pentapetalae</taxon>
        <taxon>rosids</taxon>
        <taxon>fabids</taxon>
        <taxon>Rosales</taxon>
        <taxon>Rosaceae</taxon>
        <taxon>Rosoideae</taxon>
        <taxon>Rosoideae incertae sedis</taxon>
        <taxon>Rubus</taxon>
    </lineage>
</organism>
<reference evidence="1 2" key="1">
    <citation type="journal article" date="2023" name="G3 (Bethesda)">
        <title>A chromosome-length genome assembly and annotation of blackberry (Rubus argutus, cv. 'Hillquist').</title>
        <authorList>
            <person name="Bruna T."/>
            <person name="Aryal R."/>
            <person name="Dudchenko O."/>
            <person name="Sargent D.J."/>
            <person name="Mead D."/>
            <person name="Buti M."/>
            <person name="Cavallini A."/>
            <person name="Hytonen T."/>
            <person name="Andres J."/>
            <person name="Pham M."/>
            <person name="Weisz D."/>
            <person name="Mascagni F."/>
            <person name="Usai G."/>
            <person name="Natali L."/>
            <person name="Bassil N."/>
            <person name="Fernandez G.E."/>
            <person name="Lomsadze A."/>
            <person name="Armour M."/>
            <person name="Olukolu B."/>
            <person name="Poorten T."/>
            <person name="Britton C."/>
            <person name="Davik J."/>
            <person name="Ashrafi H."/>
            <person name="Aiden E.L."/>
            <person name="Borodovsky M."/>
            <person name="Worthington M."/>
        </authorList>
    </citation>
    <scope>NUCLEOTIDE SEQUENCE [LARGE SCALE GENOMIC DNA]</scope>
    <source>
        <strain evidence="1">PI 553951</strain>
    </source>
</reference>
<evidence type="ECO:0000313" key="2">
    <source>
        <dbReference type="Proteomes" id="UP001457282"/>
    </source>
</evidence>
<keyword evidence="2" id="KW-1185">Reference proteome</keyword>
<comment type="caution">
    <text evidence="1">The sequence shown here is derived from an EMBL/GenBank/DDBJ whole genome shotgun (WGS) entry which is preliminary data.</text>
</comment>